<evidence type="ECO:0000256" key="1">
    <source>
        <dbReference type="SAM" id="MobiDB-lite"/>
    </source>
</evidence>
<protein>
    <submittedName>
        <fullName evidence="2">Uncharacterized protein</fullName>
    </submittedName>
</protein>
<comment type="caution">
    <text evidence="2">The sequence shown here is derived from an EMBL/GenBank/DDBJ whole genome shotgun (WGS) entry which is preliminary data.</text>
</comment>
<feature type="compositionally biased region" description="Basic and acidic residues" evidence="1">
    <location>
        <begin position="40"/>
        <end position="55"/>
    </location>
</feature>
<evidence type="ECO:0000313" key="3">
    <source>
        <dbReference type="Proteomes" id="UP001054857"/>
    </source>
</evidence>
<feature type="region of interest" description="Disordered" evidence="1">
    <location>
        <begin position="1"/>
        <end position="25"/>
    </location>
</feature>
<gene>
    <name evidence="2" type="ORF">Agub_g11804</name>
</gene>
<evidence type="ECO:0000313" key="2">
    <source>
        <dbReference type="EMBL" id="GFR49661.1"/>
    </source>
</evidence>
<name>A0AAD3DX32_9CHLO</name>
<dbReference type="AlphaFoldDB" id="A0AAD3DX32"/>
<feature type="region of interest" description="Disordered" evidence="1">
    <location>
        <begin position="40"/>
        <end position="61"/>
    </location>
</feature>
<keyword evidence="3" id="KW-1185">Reference proteome</keyword>
<proteinExistence type="predicted"/>
<sequence length="280" mass="28062">MAAAVVRHRRQASDGASGPPPLAGAATATVTLDGRLLEALDGQRGRQQKEDDGRSPVRVQGKACAARPCHLGRAHEKSMAPLTPPRVSGVSLAPLDYHCAAERAAAVAQQAPGKPPGRPSLAHIVLGGKAPPQPAAPAVVAAALNAGACGAAAAALGAGGACGAAAAGAAGGPQLLIAEGRSIQRSSASCLDPRVAAYQEIYGDGNDSVCTTPPNLRLECLMRSQACGALGPLTPYPLTPSILTLCGELGLEDEFEVIGASSAAELVDMRTCMSPKLPPL</sequence>
<dbReference type="EMBL" id="BMAR01000032">
    <property type="protein sequence ID" value="GFR49661.1"/>
    <property type="molecule type" value="Genomic_DNA"/>
</dbReference>
<accession>A0AAD3DX32</accession>
<organism evidence="2 3">
    <name type="scientific">Astrephomene gubernaculifera</name>
    <dbReference type="NCBI Taxonomy" id="47775"/>
    <lineage>
        <taxon>Eukaryota</taxon>
        <taxon>Viridiplantae</taxon>
        <taxon>Chlorophyta</taxon>
        <taxon>core chlorophytes</taxon>
        <taxon>Chlorophyceae</taxon>
        <taxon>CS clade</taxon>
        <taxon>Chlamydomonadales</taxon>
        <taxon>Astrephomenaceae</taxon>
        <taxon>Astrephomene</taxon>
    </lineage>
</organism>
<reference evidence="2 3" key="1">
    <citation type="journal article" date="2021" name="Sci. Rep.">
        <title>Genome sequencing of the multicellular alga Astrephomene provides insights into convergent evolution of germ-soma differentiation.</title>
        <authorList>
            <person name="Yamashita S."/>
            <person name="Yamamoto K."/>
            <person name="Matsuzaki R."/>
            <person name="Suzuki S."/>
            <person name="Yamaguchi H."/>
            <person name="Hirooka S."/>
            <person name="Minakuchi Y."/>
            <person name="Miyagishima S."/>
            <person name="Kawachi M."/>
            <person name="Toyoda A."/>
            <person name="Nozaki H."/>
        </authorList>
    </citation>
    <scope>NUCLEOTIDE SEQUENCE [LARGE SCALE GENOMIC DNA]</scope>
    <source>
        <strain evidence="2 3">NIES-4017</strain>
    </source>
</reference>
<feature type="compositionally biased region" description="Low complexity" evidence="1">
    <location>
        <begin position="13"/>
        <end position="25"/>
    </location>
</feature>
<feature type="compositionally biased region" description="Basic residues" evidence="1">
    <location>
        <begin position="1"/>
        <end position="10"/>
    </location>
</feature>
<dbReference type="Proteomes" id="UP001054857">
    <property type="component" value="Unassembled WGS sequence"/>
</dbReference>